<dbReference type="GO" id="GO:0071973">
    <property type="term" value="P:bacterial-type flagellum-dependent cell motility"/>
    <property type="evidence" value="ECO:0007669"/>
    <property type="project" value="TreeGrafter"/>
</dbReference>
<dbReference type="OrthoDB" id="9792010at2"/>
<keyword evidence="8" id="KW-1185">Reference proteome</keyword>
<keyword evidence="7" id="KW-0969">Cilium</keyword>
<dbReference type="Pfam" id="PF02561">
    <property type="entry name" value="FliS"/>
    <property type="match status" value="1"/>
</dbReference>
<evidence type="ECO:0000256" key="4">
    <source>
        <dbReference type="ARBA" id="ARBA00022795"/>
    </source>
</evidence>
<evidence type="ECO:0000256" key="3">
    <source>
        <dbReference type="ARBA" id="ARBA00022490"/>
    </source>
</evidence>
<evidence type="ECO:0000313" key="8">
    <source>
        <dbReference type="Proteomes" id="UP000252387"/>
    </source>
</evidence>
<evidence type="ECO:0000313" key="7">
    <source>
        <dbReference type="EMBL" id="RCS30377.1"/>
    </source>
</evidence>
<gene>
    <name evidence="7" type="primary">fliS</name>
    <name evidence="7" type="ORF">DEO45_05970</name>
</gene>
<protein>
    <recommendedName>
        <fullName evidence="6">Flagellar secretion chaperone FliS</fullName>
    </recommendedName>
</protein>
<keyword evidence="7" id="KW-0282">Flagellum</keyword>
<keyword evidence="4 6" id="KW-1005">Bacterial flagellum biogenesis</keyword>
<reference evidence="7 8" key="1">
    <citation type="submission" date="2018-05" db="EMBL/GenBank/DDBJ databases">
        <title>Draft genome sequence of Rhodanobacter denitrificans Yn1 isolated from gold copper mine.</title>
        <authorList>
            <person name="Yang N."/>
            <person name="Mazhar H.S."/>
            <person name="Rensing C."/>
        </authorList>
    </citation>
    <scope>NUCLEOTIDE SEQUENCE [LARGE SCALE GENOMIC DNA]</scope>
    <source>
        <strain evidence="7 8">Yn1</strain>
    </source>
</reference>
<proteinExistence type="inferred from homology"/>
<comment type="similarity">
    <text evidence="2 6">Belongs to the FliS family.</text>
</comment>
<dbReference type="InterPro" id="IPR036584">
    <property type="entry name" value="FliS_sf"/>
</dbReference>
<evidence type="ECO:0000256" key="1">
    <source>
        <dbReference type="ARBA" id="ARBA00004514"/>
    </source>
</evidence>
<dbReference type="GO" id="GO:0005829">
    <property type="term" value="C:cytosol"/>
    <property type="evidence" value="ECO:0007669"/>
    <property type="project" value="UniProtKB-SubCell"/>
</dbReference>
<organism evidence="7 8">
    <name type="scientific">Rhodanobacter denitrificans</name>
    <dbReference type="NCBI Taxonomy" id="666685"/>
    <lineage>
        <taxon>Bacteria</taxon>
        <taxon>Pseudomonadati</taxon>
        <taxon>Pseudomonadota</taxon>
        <taxon>Gammaproteobacteria</taxon>
        <taxon>Lysobacterales</taxon>
        <taxon>Rhodanobacteraceae</taxon>
        <taxon>Rhodanobacter</taxon>
    </lineage>
</organism>
<dbReference type="InterPro" id="IPR003713">
    <property type="entry name" value="FliS"/>
</dbReference>
<dbReference type="SUPFAM" id="SSF101116">
    <property type="entry name" value="Flagellar export chaperone FliS"/>
    <property type="match status" value="1"/>
</dbReference>
<accession>A0A368KEW6</accession>
<dbReference type="GO" id="GO:0044780">
    <property type="term" value="P:bacterial-type flagellum assembly"/>
    <property type="evidence" value="ECO:0007669"/>
    <property type="project" value="InterPro"/>
</dbReference>
<dbReference type="RefSeq" id="WP_114341389.1">
    <property type="nucleotide sequence ID" value="NZ_QFWQ01000004.1"/>
</dbReference>
<dbReference type="Proteomes" id="UP000252387">
    <property type="component" value="Unassembled WGS sequence"/>
</dbReference>
<keyword evidence="5" id="KW-0143">Chaperone</keyword>
<keyword evidence="7" id="KW-0966">Cell projection</keyword>
<evidence type="ECO:0000256" key="6">
    <source>
        <dbReference type="PIRNR" id="PIRNR039090"/>
    </source>
</evidence>
<name>A0A368KEW6_9GAMM</name>
<dbReference type="AlphaFoldDB" id="A0A368KEW6"/>
<sequence length="138" mass="14748">MGFGYGAGAYQQVRSHGGVESADPHGLITLLMDGALERLVKARAHMLRGEVAAKGEAISRCIEIIGGLRGSLEPKADPVLVGRLDSLYDYMSRRLLQANLRDDASLIDEVSNLLQPIRDSWVQIGPAAQAAAGVQARP</sequence>
<keyword evidence="3 6" id="KW-0963">Cytoplasm</keyword>
<dbReference type="CDD" id="cd16098">
    <property type="entry name" value="FliS"/>
    <property type="match status" value="1"/>
</dbReference>
<comment type="caution">
    <text evidence="7">The sequence shown here is derived from an EMBL/GenBank/DDBJ whole genome shotgun (WGS) entry which is preliminary data.</text>
</comment>
<comment type="subcellular location">
    <subcellularLocation>
        <location evidence="1 6">Cytoplasm</location>
        <location evidence="1 6">Cytosol</location>
    </subcellularLocation>
</comment>
<dbReference type="PIRSF" id="PIRSF039090">
    <property type="entry name" value="Flis"/>
    <property type="match status" value="1"/>
</dbReference>
<evidence type="ECO:0000256" key="5">
    <source>
        <dbReference type="ARBA" id="ARBA00023186"/>
    </source>
</evidence>
<dbReference type="PANTHER" id="PTHR34773:SF1">
    <property type="entry name" value="FLAGELLAR SECRETION CHAPERONE FLIS"/>
    <property type="match status" value="1"/>
</dbReference>
<dbReference type="PANTHER" id="PTHR34773">
    <property type="entry name" value="FLAGELLAR SECRETION CHAPERONE FLIS"/>
    <property type="match status" value="1"/>
</dbReference>
<dbReference type="Gene3D" id="1.20.120.340">
    <property type="entry name" value="Flagellar protein FliS"/>
    <property type="match status" value="1"/>
</dbReference>
<dbReference type="NCBIfam" id="TIGR00208">
    <property type="entry name" value="fliS"/>
    <property type="match status" value="1"/>
</dbReference>
<evidence type="ECO:0000256" key="2">
    <source>
        <dbReference type="ARBA" id="ARBA00008787"/>
    </source>
</evidence>
<dbReference type="EMBL" id="QFWQ01000004">
    <property type="protein sequence ID" value="RCS30377.1"/>
    <property type="molecule type" value="Genomic_DNA"/>
</dbReference>